<dbReference type="NCBIfam" id="TIGR00739">
    <property type="entry name" value="yajC"/>
    <property type="match status" value="1"/>
</dbReference>
<dbReference type="SMART" id="SM01323">
    <property type="entry name" value="YajC"/>
    <property type="match status" value="1"/>
</dbReference>
<evidence type="ECO:0008006" key="13">
    <source>
        <dbReference type="Google" id="ProtNLM"/>
    </source>
</evidence>
<protein>
    <recommendedName>
        <fullName evidence="13">Preprotein translocase subunit YajC</fullName>
    </recommendedName>
</protein>
<keyword evidence="4" id="KW-1003">Cell membrane</keyword>
<dbReference type="RefSeq" id="WP_291798043.1">
    <property type="nucleotide sequence ID" value="NZ_BAAAPZ010000002.1"/>
</dbReference>
<proteinExistence type="inferred from homology"/>
<keyword evidence="3" id="KW-0813">Transport</keyword>
<feature type="region of interest" description="Disordered" evidence="10">
    <location>
        <begin position="84"/>
        <end position="148"/>
    </location>
</feature>
<evidence type="ECO:0000256" key="3">
    <source>
        <dbReference type="ARBA" id="ARBA00022448"/>
    </source>
</evidence>
<dbReference type="PANTHER" id="PTHR33909:SF1">
    <property type="entry name" value="SEC TRANSLOCON ACCESSORY COMPLEX SUBUNIT YAJC"/>
    <property type="match status" value="1"/>
</dbReference>
<keyword evidence="9" id="KW-0472">Membrane</keyword>
<dbReference type="EMBL" id="BAAAPZ010000002">
    <property type="protein sequence ID" value="GAA2090782.1"/>
    <property type="molecule type" value="Genomic_DNA"/>
</dbReference>
<dbReference type="Proteomes" id="UP001500984">
    <property type="component" value="Unassembled WGS sequence"/>
</dbReference>
<dbReference type="Pfam" id="PF02699">
    <property type="entry name" value="YajC"/>
    <property type="match status" value="1"/>
</dbReference>
<keyword evidence="7" id="KW-1133">Transmembrane helix</keyword>
<comment type="caution">
    <text evidence="11">The sequence shown here is derived from an EMBL/GenBank/DDBJ whole genome shotgun (WGS) entry which is preliminary data.</text>
</comment>
<evidence type="ECO:0000313" key="11">
    <source>
        <dbReference type="EMBL" id="GAA2090782.1"/>
    </source>
</evidence>
<name>A0ABP5I1T4_9MICO</name>
<comment type="similarity">
    <text evidence="2">Belongs to the YajC family.</text>
</comment>
<sequence>MEILLMVALGALLIFMMFNSRKKQRAQQEKLATGLVPGARVMTSFGVFGTVLDTDLENNKVTIEAGPGTVLTVHRQAIGTIEAPAAAAGDESVDLPADTQVPDDLSSLEPETREENGSTDGAVPSDEQSDEESTDDGRENGPEGSARG</sequence>
<organism evidence="11 12">
    <name type="scientific">Brevibacterium salitolerans</name>
    <dbReference type="NCBI Taxonomy" id="1403566"/>
    <lineage>
        <taxon>Bacteria</taxon>
        <taxon>Bacillati</taxon>
        <taxon>Actinomycetota</taxon>
        <taxon>Actinomycetes</taxon>
        <taxon>Micrococcales</taxon>
        <taxon>Brevibacteriaceae</taxon>
        <taxon>Brevibacterium</taxon>
    </lineage>
</organism>
<evidence type="ECO:0000256" key="2">
    <source>
        <dbReference type="ARBA" id="ARBA00006742"/>
    </source>
</evidence>
<evidence type="ECO:0000256" key="6">
    <source>
        <dbReference type="ARBA" id="ARBA00022927"/>
    </source>
</evidence>
<keyword evidence="12" id="KW-1185">Reference proteome</keyword>
<evidence type="ECO:0000313" key="12">
    <source>
        <dbReference type="Proteomes" id="UP001500984"/>
    </source>
</evidence>
<evidence type="ECO:0000256" key="1">
    <source>
        <dbReference type="ARBA" id="ARBA00004162"/>
    </source>
</evidence>
<evidence type="ECO:0000256" key="5">
    <source>
        <dbReference type="ARBA" id="ARBA00022692"/>
    </source>
</evidence>
<accession>A0ABP5I1T4</accession>
<keyword evidence="5" id="KW-0812">Transmembrane</keyword>
<evidence type="ECO:0000256" key="4">
    <source>
        <dbReference type="ARBA" id="ARBA00022475"/>
    </source>
</evidence>
<evidence type="ECO:0000256" key="9">
    <source>
        <dbReference type="ARBA" id="ARBA00023136"/>
    </source>
</evidence>
<dbReference type="PANTHER" id="PTHR33909">
    <property type="entry name" value="SEC TRANSLOCON ACCESSORY COMPLEX SUBUNIT YAJC"/>
    <property type="match status" value="1"/>
</dbReference>
<evidence type="ECO:0000256" key="7">
    <source>
        <dbReference type="ARBA" id="ARBA00022989"/>
    </source>
</evidence>
<dbReference type="InterPro" id="IPR003849">
    <property type="entry name" value="Preprotein_translocase_YajC"/>
</dbReference>
<evidence type="ECO:0000256" key="10">
    <source>
        <dbReference type="SAM" id="MobiDB-lite"/>
    </source>
</evidence>
<gene>
    <name evidence="11" type="ORF">GCM10009823_07480</name>
</gene>
<keyword evidence="6" id="KW-0653">Protein transport</keyword>
<reference evidence="12" key="1">
    <citation type="journal article" date="2019" name="Int. J. Syst. Evol. Microbiol.">
        <title>The Global Catalogue of Microorganisms (GCM) 10K type strain sequencing project: providing services to taxonomists for standard genome sequencing and annotation.</title>
        <authorList>
            <consortium name="The Broad Institute Genomics Platform"/>
            <consortium name="The Broad Institute Genome Sequencing Center for Infectious Disease"/>
            <person name="Wu L."/>
            <person name="Ma J."/>
        </authorList>
    </citation>
    <scope>NUCLEOTIDE SEQUENCE [LARGE SCALE GENOMIC DNA]</scope>
    <source>
        <strain evidence="12">JCM 15900</strain>
    </source>
</reference>
<keyword evidence="8" id="KW-0811">Translocation</keyword>
<evidence type="ECO:0000256" key="8">
    <source>
        <dbReference type="ARBA" id="ARBA00023010"/>
    </source>
</evidence>
<comment type="subcellular location">
    <subcellularLocation>
        <location evidence="1">Cell membrane</location>
        <topology evidence="1">Single-pass membrane protein</topology>
    </subcellularLocation>
</comment>